<dbReference type="SUPFAM" id="SSF50978">
    <property type="entry name" value="WD40 repeat-like"/>
    <property type="match status" value="1"/>
</dbReference>
<comment type="caution">
    <text evidence="2">The sequence shown here is derived from an EMBL/GenBank/DDBJ whole genome shotgun (WGS) entry which is preliminary data.</text>
</comment>
<sequence length="700" mass="78649">MNAPFKTVLTLDKEKQGHIYSRDSLTWTPDDRILVCCSEKILIVNVLLNQSPNLSPCQDIFTTVTEGVLSILDLPDFSLVDGMMNCETSFPYLDDVERQQIMADPLLVDTGFLQFSPNKVFKQAVCSPFLNSNRESYLIACVTYGARVFIFVKDGHHYEPFECTKFIKKKMTTNMTLPKILKKQGDFDEYIGVMHSMSTVEIQWSQLFTTEKSAPFSLLITGSRNGDVHFWKVEPDFRNRKDQFVWQFTDKYNSEVMSLAWFSKNHCKGILAMGYVDGSIRFLDVTADCDSVLLITVREIMVDLRCDGLSVSGMDFGKTSQGTEILLACKQCFLFLYTLSDSADAVRFYNHFEMDAVLPLISIHLRGMFGVVSPQESAVIAFEVQETAGDISIMQTRQDFKTLSDKFSAPYFSCGSTLSPSSSLCFSVHKTDFNLQPFVKRHKVTEKQVVVLNVPFNLTLEKIMNNLRDPQVSTKDTVLNLCLHAKGLAETKDEEASQLNQISDMLKLLKNISGSRGFQLSLALIKFLKSFLESKNGAHSYPEWLSTDYEEALKKRLSQYASGMMKSSGTLSKIDHKIMSSMRKHWNPVEERSSLDTVQGDLAQNTASCSICGSDILCQSLVQNWGGFLPDGLLTVRCTKGHKANLCCLSCLPCQDLNIRICETCGAFALSLDSLSDSIILQDKHTCPICGSHLRESIWT</sequence>
<gene>
    <name evidence="2" type="ORF">RRG08_054695</name>
</gene>
<reference evidence="2" key="1">
    <citation type="journal article" date="2023" name="G3 (Bethesda)">
        <title>A reference genome for the long-term kleptoplast-retaining sea slug Elysia crispata morphotype clarki.</title>
        <authorList>
            <person name="Eastman K.E."/>
            <person name="Pendleton A.L."/>
            <person name="Shaikh M.A."/>
            <person name="Suttiyut T."/>
            <person name="Ogas R."/>
            <person name="Tomko P."/>
            <person name="Gavelis G."/>
            <person name="Widhalm J.R."/>
            <person name="Wisecaver J.H."/>
        </authorList>
    </citation>
    <scope>NUCLEOTIDE SEQUENCE</scope>
    <source>
        <strain evidence="2">ECLA1</strain>
    </source>
</reference>
<dbReference type="GO" id="GO:0000127">
    <property type="term" value="C:transcription factor TFIIIC complex"/>
    <property type="evidence" value="ECO:0007669"/>
    <property type="project" value="InterPro"/>
</dbReference>
<feature type="domain" description="Transcription factor IIIC 90kDa subunit N-terminal" evidence="1">
    <location>
        <begin position="27"/>
        <end position="249"/>
    </location>
</feature>
<dbReference type="PANTHER" id="PTHR15496">
    <property type="entry name" value="GENERAL TRANSCRIPTION FACTOR 3C POLYPEPTIDE 4 FAMILY"/>
    <property type="match status" value="1"/>
</dbReference>
<dbReference type="Proteomes" id="UP001283361">
    <property type="component" value="Unassembled WGS sequence"/>
</dbReference>
<dbReference type="InterPro" id="IPR044230">
    <property type="entry name" value="GTF3C4"/>
</dbReference>
<evidence type="ECO:0000259" key="1">
    <source>
        <dbReference type="Pfam" id="PF12657"/>
    </source>
</evidence>
<evidence type="ECO:0000313" key="2">
    <source>
        <dbReference type="EMBL" id="KAK3797675.1"/>
    </source>
</evidence>
<dbReference type="PANTHER" id="PTHR15496:SF2">
    <property type="entry name" value="GENERAL TRANSCRIPTION FACTOR 3C POLYPEPTIDE 4"/>
    <property type="match status" value="1"/>
</dbReference>
<dbReference type="EMBL" id="JAWDGP010000750">
    <property type="protein sequence ID" value="KAK3797675.1"/>
    <property type="molecule type" value="Genomic_DNA"/>
</dbReference>
<keyword evidence="3" id="KW-1185">Reference proteome</keyword>
<protein>
    <recommendedName>
        <fullName evidence="1">Transcription factor IIIC 90kDa subunit N-terminal domain-containing protein</fullName>
    </recommendedName>
</protein>
<dbReference type="InterPro" id="IPR024761">
    <property type="entry name" value="TFIIIC_delta_N"/>
</dbReference>
<dbReference type="InterPro" id="IPR015943">
    <property type="entry name" value="WD40/YVTN_repeat-like_dom_sf"/>
</dbReference>
<name>A0AAE1B102_9GAST</name>
<dbReference type="Gene3D" id="2.130.10.10">
    <property type="entry name" value="YVTN repeat-like/Quinoprotein amine dehydrogenase"/>
    <property type="match status" value="1"/>
</dbReference>
<proteinExistence type="predicted"/>
<dbReference type="GO" id="GO:0004402">
    <property type="term" value="F:histone acetyltransferase activity"/>
    <property type="evidence" value="ECO:0007669"/>
    <property type="project" value="InterPro"/>
</dbReference>
<accession>A0AAE1B102</accession>
<dbReference type="InterPro" id="IPR036322">
    <property type="entry name" value="WD40_repeat_dom_sf"/>
</dbReference>
<dbReference type="GO" id="GO:0006384">
    <property type="term" value="P:transcription initiation at RNA polymerase III promoter"/>
    <property type="evidence" value="ECO:0007669"/>
    <property type="project" value="InterPro"/>
</dbReference>
<organism evidence="2 3">
    <name type="scientific">Elysia crispata</name>
    <name type="common">lettuce slug</name>
    <dbReference type="NCBI Taxonomy" id="231223"/>
    <lineage>
        <taxon>Eukaryota</taxon>
        <taxon>Metazoa</taxon>
        <taxon>Spiralia</taxon>
        <taxon>Lophotrochozoa</taxon>
        <taxon>Mollusca</taxon>
        <taxon>Gastropoda</taxon>
        <taxon>Heterobranchia</taxon>
        <taxon>Euthyneura</taxon>
        <taxon>Panpulmonata</taxon>
        <taxon>Sacoglossa</taxon>
        <taxon>Placobranchoidea</taxon>
        <taxon>Plakobranchidae</taxon>
        <taxon>Elysia</taxon>
    </lineage>
</organism>
<dbReference type="Pfam" id="PF12657">
    <property type="entry name" value="TFIIIC_delta"/>
    <property type="match status" value="1"/>
</dbReference>
<evidence type="ECO:0000313" key="3">
    <source>
        <dbReference type="Proteomes" id="UP001283361"/>
    </source>
</evidence>
<dbReference type="AlphaFoldDB" id="A0AAE1B102"/>